<feature type="region of interest" description="Disordered" evidence="1">
    <location>
        <begin position="71"/>
        <end position="94"/>
    </location>
</feature>
<proteinExistence type="predicted"/>
<evidence type="ECO:0000256" key="1">
    <source>
        <dbReference type="SAM" id="MobiDB-lite"/>
    </source>
</evidence>
<dbReference type="EMBL" id="OU015568">
    <property type="protein sequence ID" value="CAG5091390.1"/>
    <property type="molecule type" value="Genomic_DNA"/>
</dbReference>
<keyword evidence="3" id="KW-1185">Reference proteome</keyword>
<reference evidence="2 3" key="1">
    <citation type="submission" date="2021-04" db="EMBL/GenBank/DDBJ databases">
        <authorList>
            <person name="Bliznina A."/>
        </authorList>
    </citation>
    <scope>NUCLEOTIDE SEQUENCE [LARGE SCALE GENOMIC DNA]</scope>
</reference>
<accession>A0ABN7S2S9</accession>
<name>A0ABN7S2S9_OIKDI</name>
<sequence>MAKKKAVARPGTPIPSWLKNQMKHVPVPDVVKRKAHQSARALFAQAEKAASGASFSTLPRPRLPVVYETRAGKRKRISSPRNSPGAVRMSPEKKKRNIIKRCKNKAILWGKKTANTAKAIAKNPPKLTTSILMGAYTATFELTPTKYRALEQEVISAKTPPPPFKIDSPKTPAPSQRVSELLAQDKTPITSRTPRIIKGRGVLVPFGGFVSTEEFVKDQGTTTIGEALDAFHYSPKPCARYAAVIDNLKAKFGEC</sequence>
<evidence type="ECO:0000313" key="3">
    <source>
        <dbReference type="Proteomes" id="UP001158576"/>
    </source>
</evidence>
<organism evidence="2 3">
    <name type="scientific">Oikopleura dioica</name>
    <name type="common">Tunicate</name>
    <dbReference type="NCBI Taxonomy" id="34765"/>
    <lineage>
        <taxon>Eukaryota</taxon>
        <taxon>Metazoa</taxon>
        <taxon>Chordata</taxon>
        <taxon>Tunicata</taxon>
        <taxon>Appendicularia</taxon>
        <taxon>Copelata</taxon>
        <taxon>Oikopleuridae</taxon>
        <taxon>Oikopleura</taxon>
    </lineage>
</organism>
<protein>
    <submittedName>
        <fullName evidence="2">Oidioi.mRNA.OKI2018_I69.PAR.g13025.t1.cds</fullName>
    </submittedName>
</protein>
<evidence type="ECO:0000313" key="2">
    <source>
        <dbReference type="EMBL" id="CAG5091390.1"/>
    </source>
</evidence>
<gene>
    <name evidence="2" type="ORF">OKIOD_LOCUS4583</name>
</gene>
<dbReference type="Proteomes" id="UP001158576">
    <property type="component" value="Chromosome PAR"/>
</dbReference>
<feature type="region of interest" description="Disordered" evidence="1">
    <location>
        <begin position="1"/>
        <end position="20"/>
    </location>
</feature>